<dbReference type="AlphaFoldDB" id="A0A285CPS6"/>
<dbReference type="GO" id="GO:0008379">
    <property type="term" value="F:thioredoxin peroxidase activity"/>
    <property type="evidence" value="ECO:0007669"/>
    <property type="project" value="TreeGrafter"/>
</dbReference>
<accession>A0A285CPS6</accession>
<dbReference type="InterPro" id="IPR013766">
    <property type="entry name" value="Thioredoxin_domain"/>
</dbReference>
<dbReference type="InterPro" id="IPR019479">
    <property type="entry name" value="Peroxiredoxin_C"/>
</dbReference>
<dbReference type="InterPro" id="IPR000866">
    <property type="entry name" value="AhpC/TSA"/>
</dbReference>
<dbReference type="OrthoDB" id="9812811at2"/>
<feature type="active site" description="Cysteine sulfenic acid (-SOH) intermediate; for peroxidase activity" evidence="9">
    <location>
        <position position="45"/>
    </location>
</feature>
<dbReference type="InterPro" id="IPR036249">
    <property type="entry name" value="Thioredoxin-like_sf"/>
</dbReference>
<proteinExistence type="inferred from homology"/>
<dbReference type="EMBL" id="OAOQ01000004">
    <property type="protein sequence ID" value="SNX69531.1"/>
    <property type="molecule type" value="Genomic_DNA"/>
</dbReference>
<dbReference type="PANTHER" id="PTHR10681:SF128">
    <property type="entry name" value="THIOREDOXIN-DEPENDENT PEROXIDE REDUCTASE, MITOCHONDRIAL"/>
    <property type="match status" value="1"/>
</dbReference>
<evidence type="ECO:0000256" key="3">
    <source>
        <dbReference type="ARBA" id="ARBA00022862"/>
    </source>
</evidence>
<dbReference type="PIRSF" id="PIRSF000239">
    <property type="entry name" value="AHPC"/>
    <property type="match status" value="1"/>
</dbReference>
<evidence type="ECO:0000256" key="9">
    <source>
        <dbReference type="PIRSR" id="PIRSR000239-1"/>
    </source>
</evidence>
<dbReference type="GO" id="GO:0045454">
    <property type="term" value="P:cell redox homeostasis"/>
    <property type="evidence" value="ECO:0007669"/>
    <property type="project" value="TreeGrafter"/>
</dbReference>
<dbReference type="InterPro" id="IPR050217">
    <property type="entry name" value="Peroxiredoxin"/>
</dbReference>
<feature type="domain" description="Thioredoxin" evidence="10">
    <location>
        <begin position="3"/>
        <end position="167"/>
    </location>
</feature>
<dbReference type="PROSITE" id="PS51352">
    <property type="entry name" value="THIOREDOXIN_2"/>
    <property type="match status" value="1"/>
</dbReference>
<name>A0A285CPS6_9RHOB</name>
<gene>
    <name evidence="11" type="ORF">SAMN05878503_10486</name>
</gene>
<dbReference type="GO" id="GO:0042744">
    <property type="term" value="P:hydrogen peroxide catabolic process"/>
    <property type="evidence" value="ECO:0007669"/>
    <property type="project" value="TreeGrafter"/>
</dbReference>
<evidence type="ECO:0000313" key="11">
    <source>
        <dbReference type="EMBL" id="SNX69531.1"/>
    </source>
</evidence>
<dbReference type="Pfam" id="PF10417">
    <property type="entry name" value="1-cysPrx_C"/>
    <property type="match status" value="1"/>
</dbReference>
<dbReference type="PANTHER" id="PTHR10681">
    <property type="entry name" value="THIOREDOXIN PEROXIDASE"/>
    <property type="match status" value="1"/>
</dbReference>
<dbReference type="InterPro" id="IPR024706">
    <property type="entry name" value="Peroxiredoxin_AhpC-typ"/>
</dbReference>
<dbReference type="Pfam" id="PF00578">
    <property type="entry name" value="AhpC-TSA"/>
    <property type="match status" value="1"/>
</dbReference>
<evidence type="ECO:0000256" key="5">
    <source>
        <dbReference type="ARBA" id="ARBA00023284"/>
    </source>
</evidence>
<evidence type="ECO:0000256" key="2">
    <source>
        <dbReference type="ARBA" id="ARBA00022559"/>
    </source>
</evidence>
<comment type="similarity">
    <text evidence="1">Belongs to the peroxiredoxin family. AhpC/Prx1 subfamily.</text>
</comment>
<dbReference type="Gene3D" id="3.40.30.10">
    <property type="entry name" value="Glutaredoxin"/>
    <property type="match status" value="1"/>
</dbReference>
<dbReference type="FunFam" id="3.40.30.10:FF:000011">
    <property type="entry name" value="Peroxiredoxin PRX1"/>
    <property type="match status" value="1"/>
</dbReference>
<evidence type="ECO:0000256" key="1">
    <source>
        <dbReference type="ARBA" id="ARBA00009796"/>
    </source>
</evidence>
<keyword evidence="5" id="KW-0676">Redox-active center</keyword>
<evidence type="ECO:0000256" key="4">
    <source>
        <dbReference type="ARBA" id="ARBA00023002"/>
    </source>
</evidence>
<dbReference type="Gene3D" id="3.30.1020.10">
    <property type="entry name" value="Antioxidant, Horf6, Chain A, domain2"/>
    <property type="match status" value="1"/>
</dbReference>
<comment type="function">
    <text evidence="8">Thiol-specific peroxidase that catalyzes the reduction of hydrogen peroxide and organic hydroperoxides to water and alcohols, respectively. Plays a role in cell protection against oxidative stress by detoxifying peroxides.</text>
</comment>
<keyword evidence="12" id="KW-1185">Reference proteome</keyword>
<keyword evidence="3" id="KW-0049">Antioxidant</keyword>
<evidence type="ECO:0000259" key="10">
    <source>
        <dbReference type="PROSITE" id="PS51352"/>
    </source>
</evidence>
<keyword evidence="2" id="KW-0575">Peroxidase</keyword>
<sequence>MALRIHDIAPDFTADSTAGQIRFHRWIGDSYAILMSHPRDFTPVCTTEFTAVARIASEFERRNTKVIGVSADSVDEHMKWKTDIETLAGRPADFPIIDDRSLAVARAYDMLPADAPDVGLRTPAALASVRTLYIIGPDKRIRLAIAYPMSVGRNFSEVLRALDAVQATDAAPVTTPADWMPGQDVIVALTLNDAAAREKFGQIDAPLPYLRFVKAPA</sequence>
<comment type="similarity">
    <text evidence="6">Belongs to the peroxiredoxin family. Prx6 subfamily.</text>
</comment>
<organism evidence="11 12">
    <name type="scientific">Cereibacter ovatus</name>
    <dbReference type="NCBI Taxonomy" id="439529"/>
    <lineage>
        <taxon>Bacteria</taxon>
        <taxon>Pseudomonadati</taxon>
        <taxon>Pseudomonadota</taxon>
        <taxon>Alphaproteobacteria</taxon>
        <taxon>Rhodobacterales</taxon>
        <taxon>Paracoccaceae</taxon>
        <taxon>Cereibacter</taxon>
    </lineage>
</organism>
<keyword evidence="4" id="KW-0560">Oxidoreductase</keyword>
<evidence type="ECO:0000313" key="12">
    <source>
        <dbReference type="Proteomes" id="UP000219467"/>
    </source>
</evidence>
<protein>
    <recommendedName>
        <fullName evidence="7">Thioredoxin peroxidase</fullName>
    </recommendedName>
</protein>
<dbReference type="RefSeq" id="WP_097029906.1">
    <property type="nucleotide sequence ID" value="NZ_OAOQ01000004.1"/>
</dbReference>
<dbReference type="Proteomes" id="UP000219467">
    <property type="component" value="Unassembled WGS sequence"/>
</dbReference>
<dbReference type="GO" id="GO:0033554">
    <property type="term" value="P:cellular response to stress"/>
    <property type="evidence" value="ECO:0007669"/>
    <property type="project" value="TreeGrafter"/>
</dbReference>
<evidence type="ECO:0000256" key="6">
    <source>
        <dbReference type="ARBA" id="ARBA00025719"/>
    </source>
</evidence>
<dbReference type="SUPFAM" id="SSF52833">
    <property type="entry name" value="Thioredoxin-like"/>
    <property type="match status" value="1"/>
</dbReference>
<evidence type="ECO:0000256" key="8">
    <source>
        <dbReference type="ARBA" id="ARBA00037420"/>
    </source>
</evidence>
<evidence type="ECO:0000256" key="7">
    <source>
        <dbReference type="ARBA" id="ARBA00032824"/>
    </source>
</evidence>
<dbReference type="GO" id="GO:0006979">
    <property type="term" value="P:response to oxidative stress"/>
    <property type="evidence" value="ECO:0007669"/>
    <property type="project" value="TreeGrafter"/>
</dbReference>
<reference evidence="12" key="1">
    <citation type="submission" date="2017-08" db="EMBL/GenBank/DDBJ databases">
        <authorList>
            <person name="Varghese N."/>
            <person name="Submissions S."/>
        </authorList>
    </citation>
    <scope>NUCLEOTIDE SEQUENCE [LARGE SCALE GENOMIC DNA]</scope>
    <source>
        <strain evidence="12">JA234</strain>
    </source>
</reference>